<sequence length="171" mass="19344">MKNSSCARPKFFSSTSPSPSIPQPRFPEKFFSPEFSSEKGTLFPNGWNSILGFFEWESWGKWNEKSELNIVFAVEKGSDHAPVSVSSRYIASEPEVPLPNIIWVIWDIVPELDEFNIGVFEWEPWGSGMKCLPELNIVYAVEKASDHAPVSVSSRYRIGTSKFPIHIATSR</sequence>
<feature type="compositionally biased region" description="Low complexity" evidence="1">
    <location>
        <begin position="9"/>
        <end position="18"/>
    </location>
</feature>
<keyword evidence="3" id="KW-1185">Reference proteome</keyword>
<gene>
    <name evidence="2" type="ORF">CEXT_791471</name>
</gene>
<feature type="region of interest" description="Disordered" evidence="1">
    <location>
        <begin position="1"/>
        <end position="27"/>
    </location>
</feature>
<name>A0AAV4XAB1_CAEEX</name>
<organism evidence="2 3">
    <name type="scientific">Caerostris extrusa</name>
    <name type="common">Bark spider</name>
    <name type="synonym">Caerostris bankana</name>
    <dbReference type="NCBI Taxonomy" id="172846"/>
    <lineage>
        <taxon>Eukaryota</taxon>
        <taxon>Metazoa</taxon>
        <taxon>Ecdysozoa</taxon>
        <taxon>Arthropoda</taxon>
        <taxon>Chelicerata</taxon>
        <taxon>Arachnida</taxon>
        <taxon>Araneae</taxon>
        <taxon>Araneomorphae</taxon>
        <taxon>Entelegynae</taxon>
        <taxon>Araneoidea</taxon>
        <taxon>Araneidae</taxon>
        <taxon>Caerostris</taxon>
    </lineage>
</organism>
<protein>
    <submittedName>
        <fullName evidence="2">Uncharacterized protein</fullName>
    </submittedName>
</protein>
<evidence type="ECO:0000313" key="3">
    <source>
        <dbReference type="Proteomes" id="UP001054945"/>
    </source>
</evidence>
<accession>A0AAV4XAB1</accession>
<reference evidence="2 3" key="1">
    <citation type="submission" date="2021-06" db="EMBL/GenBank/DDBJ databases">
        <title>Caerostris extrusa draft genome.</title>
        <authorList>
            <person name="Kono N."/>
            <person name="Arakawa K."/>
        </authorList>
    </citation>
    <scope>NUCLEOTIDE SEQUENCE [LARGE SCALE GENOMIC DNA]</scope>
</reference>
<dbReference type="EMBL" id="BPLR01017384">
    <property type="protein sequence ID" value="GIY91130.1"/>
    <property type="molecule type" value="Genomic_DNA"/>
</dbReference>
<proteinExistence type="predicted"/>
<evidence type="ECO:0000256" key="1">
    <source>
        <dbReference type="SAM" id="MobiDB-lite"/>
    </source>
</evidence>
<evidence type="ECO:0000313" key="2">
    <source>
        <dbReference type="EMBL" id="GIY91130.1"/>
    </source>
</evidence>
<comment type="caution">
    <text evidence="2">The sequence shown here is derived from an EMBL/GenBank/DDBJ whole genome shotgun (WGS) entry which is preliminary data.</text>
</comment>
<dbReference type="Proteomes" id="UP001054945">
    <property type="component" value="Unassembled WGS sequence"/>
</dbReference>
<dbReference type="AlphaFoldDB" id="A0AAV4XAB1"/>